<sequence length="72" mass="8408">TSGDEWHVHLDKSHKLKVRCPFCNKKLKQNDDDVDLVYCMNGKCAFDECLDQNTVELIRLKGPEPFKMLKKL</sequence>
<gene>
    <name evidence="1" type="ORF">S01H1_44134</name>
</gene>
<name>X0UXI1_9ZZZZ</name>
<comment type="caution">
    <text evidence="1">The sequence shown here is derived from an EMBL/GenBank/DDBJ whole genome shotgun (WGS) entry which is preliminary data.</text>
</comment>
<dbReference type="EMBL" id="BARS01028141">
    <property type="protein sequence ID" value="GAG04998.1"/>
    <property type="molecule type" value="Genomic_DNA"/>
</dbReference>
<proteinExistence type="predicted"/>
<dbReference type="AlphaFoldDB" id="X0UXI1"/>
<organism evidence="1">
    <name type="scientific">marine sediment metagenome</name>
    <dbReference type="NCBI Taxonomy" id="412755"/>
    <lineage>
        <taxon>unclassified sequences</taxon>
        <taxon>metagenomes</taxon>
        <taxon>ecological metagenomes</taxon>
    </lineage>
</organism>
<feature type="non-terminal residue" evidence="1">
    <location>
        <position position="1"/>
    </location>
</feature>
<accession>X0UXI1</accession>
<reference evidence="1" key="1">
    <citation type="journal article" date="2014" name="Front. Microbiol.">
        <title>High frequency of phylogenetically diverse reductive dehalogenase-homologous genes in deep subseafloor sedimentary metagenomes.</title>
        <authorList>
            <person name="Kawai M."/>
            <person name="Futagami T."/>
            <person name="Toyoda A."/>
            <person name="Takaki Y."/>
            <person name="Nishi S."/>
            <person name="Hori S."/>
            <person name="Arai W."/>
            <person name="Tsubouchi T."/>
            <person name="Morono Y."/>
            <person name="Uchiyama I."/>
            <person name="Ito T."/>
            <person name="Fujiyama A."/>
            <person name="Inagaki F."/>
            <person name="Takami H."/>
        </authorList>
    </citation>
    <scope>NUCLEOTIDE SEQUENCE</scope>
    <source>
        <strain evidence="1">Expedition CK06-06</strain>
    </source>
</reference>
<evidence type="ECO:0000313" key="1">
    <source>
        <dbReference type="EMBL" id="GAG04998.1"/>
    </source>
</evidence>
<protein>
    <submittedName>
        <fullName evidence="1">Uncharacterized protein</fullName>
    </submittedName>
</protein>